<feature type="compositionally biased region" description="Basic and acidic residues" evidence="1">
    <location>
        <begin position="162"/>
        <end position="178"/>
    </location>
</feature>
<dbReference type="EMBL" id="JBANRG010000088">
    <property type="protein sequence ID" value="KAK7437144.1"/>
    <property type="molecule type" value="Genomic_DNA"/>
</dbReference>
<evidence type="ECO:0000256" key="1">
    <source>
        <dbReference type="SAM" id="MobiDB-lite"/>
    </source>
</evidence>
<evidence type="ECO:0000313" key="2">
    <source>
        <dbReference type="EMBL" id="KAK7437144.1"/>
    </source>
</evidence>
<feature type="region of interest" description="Disordered" evidence="1">
    <location>
        <begin position="1"/>
        <end position="192"/>
    </location>
</feature>
<sequence length="312" mass="34889">MDFIKNLSLHDSERDKQSAAHESELQSPPPPPPSAIEGPQHESLLDKISTAFGGEHNITAPAPSQPQPVATTATNTEEHGHAHKLAHKISGMFDSAEERERKATEAAALARAQEEARLKAEEEARKAREEEERRHRYHPHHLLEKMGLSEGHETQQVPVPPPKEESILGKLGLHHDEPVPPPPPPKEESLLDKIGSSFGHKRVEEEPPKPQTLGEKIQATLQHAHGEDDEKKIKEKKGFMAKMKVALGGEEEEVDEDALDKAIDFVQEHILHQGSQKDEGFLERLKDEQIASAIRKQYKHSTGHDFPAHRKH</sequence>
<protein>
    <submittedName>
        <fullName evidence="2">Uncharacterized protein</fullName>
    </submittedName>
</protein>
<proteinExistence type="predicted"/>
<organism evidence="2 3">
    <name type="scientific">Marasmiellus scandens</name>
    <dbReference type="NCBI Taxonomy" id="2682957"/>
    <lineage>
        <taxon>Eukaryota</taxon>
        <taxon>Fungi</taxon>
        <taxon>Dikarya</taxon>
        <taxon>Basidiomycota</taxon>
        <taxon>Agaricomycotina</taxon>
        <taxon>Agaricomycetes</taxon>
        <taxon>Agaricomycetidae</taxon>
        <taxon>Agaricales</taxon>
        <taxon>Marasmiineae</taxon>
        <taxon>Omphalotaceae</taxon>
        <taxon>Marasmiellus</taxon>
    </lineage>
</organism>
<feature type="compositionally biased region" description="Basic and acidic residues" evidence="1">
    <location>
        <begin position="8"/>
        <end position="24"/>
    </location>
</feature>
<keyword evidence="3" id="KW-1185">Reference proteome</keyword>
<dbReference type="PANTHER" id="PTHR40462:SF1">
    <property type="entry name" value="EXPRESSED PROTEIN"/>
    <property type="match status" value="1"/>
</dbReference>
<evidence type="ECO:0000313" key="3">
    <source>
        <dbReference type="Proteomes" id="UP001498398"/>
    </source>
</evidence>
<reference evidence="2 3" key="1">
    <citation type="submission" date="2024-01" db="EMBL/GenBank/DDBJ databases">
        <title>A draft genome for the cacao thread blight pathogen Marasmiellus scandens.</title>
        <authorList>
            <person name="Baruah I.K."/>
            <person name="Leung J."/>
            <person name="Bukari Y."/>
            <person name="Amoako-Attah I."/>
            <person name="Meinhardt L.W."/>
            <person name="Bailey B.A."/>
            <person name="Cohen S.P."/>
        </authorList>
    </citation>
    <scope>NUCLEOTIDE SEQUENCE [LARGE SCALE GENOMIC DNA]</scope>
    <source>
        <strain evidence="2 3">GH-19</strain>
    </source>
</reference>
<dbReference type="Proteomes" id="UP001498398">
    <property type="component" value="Unassembled WGS sequence"/>
</dbReference>
<name>A0ABR1IQD8_9AGAR</name>
<accession>A0ABR1IQD8</accession>
<feature type="compositionally biased region" description="Basic and acidic residues" evidence="1">
    <location>
        <begin position="112"/>
        <end position="134"/>
    </location>
</feature>
<comment type="caution">
    <text evidence="2">The sequence shown here is derived from an EMBL/GenBank/DDBJ whole genome shotgun (WGS) entry which is preliminary data.</text>
</comment>
<dbReference type="PANTHER" id="PTHR40462">
    <property type="entry name" value="CHROMOSOME 1, WHOLE GENOME SHOTGUN SEQUENCE"/>
    <property type="match status" value="1"/>
</dbReference>
<gene>
    <name evidence="2" type="ORF">VKT23_018769</name>
</gene>